<dbReference type="RefSeq" id="WP_334484508.1">
    <property type="nucleotide sequence ID" value="NZ_JAZHRV010000001.1"/>
</dbReference>
<dbReference type="InterPro" id="IPR056238">
    <property type="entry name" value="YunG-like"/>
</dbReference>
<name>A0ABU8BH39_9BRAD</name>
<comment type="caution">
    <text evidence="1">The sequence shown here is derived from an EMBL/GenBank/DDBJ whole genome shotgun (WGS) entry which is preliminary data.</text>
</comment>
<dbReference type="Proteomes" id="UP001364224">
    <property type="component" value="Unassembled WGS sequence"/>
</dbReference>
<accession>A0ABU8BH39</accession>
<evidence type="ECO:0000313" key="1">
    <source>
        <dbReference type="EMBL" id="MEH2557865.1"/>
    </source>
</evidence>
<dbReference type="EMBL" id="JAZHRV010000001">
    <property type="protein sequence ID" value="MEH2557865.1"/>
    <property type="molecule type" value="Genomic_DNA"/>
</dbReference>
<protein>
    <submittedName>
        <fullName evidence="1">Uncharacterized protein</fullName>
    </submittedName>
</protein>
<dbReference type="Pfam" id="PF24585">
    <property type="entry name" value="YunG"/>
    <property type="match status" value="1"/>
</dbReference>
<evidence type="ECO:0000313" key="2">
    <source>
        <dbReference type="Proteomes" id="UP001364224"/>
    </source>
</evidence>
<gene>
    <name evidence="1" type="ORF">V1286_005394</name>
</gene>
<keyword evidence="2" id="KW-1185">Reference proteome</keyword>
<reference evidence="1 2" key="1">
    <citation type="submission" date="2024-02" db="EMBL/GenBank/DDBJ databases">
        <title>Adaptive strategies in a cosmopolitan and abundant soil bacterium.</title>
        <authorList>
            <person name="Carini P."/>
        </authorList>
    </citation>
    <scope>NUCLEOTIDE SEQUENCE [LARGE SCALE GENOMIC DNA]</scope>
    <source>
        <strain evidence="1 2">AZCC 1608</strain>
    </source>
</reference>
<proteinExistence type="predicted"/>
<organism evidence="1 2">
    <name type="scientific">Bradyrhizobium algeriense</name>
    <dbReference type="NCBI Taxonomy" id="634784"/>
    <lineage>
        <taxon>Bacteria</taxon>
        <taxon>Pseudomonadati</taxon>
        <taxon>Pseudomonadota</taxon>
        <taxon>Alphaproteobacteria</taxon>
        <taxon>Hyphomicrobiales</taxon>
        <taxon>Nitrobacteraceae</taxon>
        <taxon>Bradyrhizobium</taxon>
    </lineage>
</organism>
<sequence>MTAGSALLVDFYQQLRRSWSIETSSRWQPDNPACGQCGVTALVVHDKLGGEILKTDVNGAWHFYNRIDGRRVDLTMSQFNSPIGYDDIPSNRDEALGDCSQQQYELLKSRVTGVV</sequence>